<name>A0A481YXG8_9VIRU</name>
<dbReference type="EMBL" id="MK500345">
    <property type="protein sequence ID" value="QBK87186.1"/>
    <property type="molecule type" value="Genomic_DNA"/>
</dbReference>
<gene>
    <name evidence="1" type="ORF">LCMAC201_00880</name>
</gene>
<sequence>MVFISREQSEKLYQYYLNKGDIENADLQRKSIENILTEKSVRYRYVAQKFINNSNDSENLGWFSYIVNLIYKYLRKYLGDISVNI</sequence>
<proteinExistence type="predicted"/>
<evidence type="ECO:0000313" key="1">
    <source>
        <dbReference type="EMBL" id="QBK87186.1"/>
    </source>
</evidence>
<reference evidence="1" key="1">
    <citation type="journal article" date="2019" name="MBio">
        <title>Virus Genomes from Deep Sea Sediments Expand the Ocean Megavirome and Support Independent Origins of Viral Gigantism.</title>
        <authorList>
            <person name="Backstrom D."/>
            <person name="Yutin N."/>
            <person name="Jorgensen S.L."/>
            <person name="Dharamshi J."/>
            <person name="Homa F."/>
            <person name="Zaremba-Niedwiedzka K."/>
            <person name="Spang A."/>
            <person name="Wolf Y.I."/>
            <person name="Koonin E.V."/>
            <person name="Ettema T.J."/>
        </authorList>
    </citation>
    <scope>NUCLEOTIDE SEQUENCE</scope>
</reference>
<accession>A0A481YXG8</accession>
<protein>
    <submittedName>
        <fullName evidence="1">Uncharacterized protein</fullName>
    </submittedName>
</protein>
<organism evidence="1">
    <name type="scientific">Marseillevirus LCMAC201</name>
    <dbReference type="NCBI Taxonomy" id="2506605"/>
    <lineage>
        <taxon>Viruses</taxon>
        <taxon>Varidnaviria</taxon>
        <taxon>Bamfordvirae</taxon>
        <taxon>Nucleocytoviricota</taxon>
        <taxon>Megaviricetes</taxon>
        <taxon>Pimascovirales</taxon>
        <taxon>Pimascovirales incertae sedis</taxon>
        <taxon>Marseilleviridae</taxon>
    </lineage>
</organism>